<name>A0ABR8CF25_9CYAN</name>
<evidence type="ECO:0000256" key="3">
    <source>
        <dbReference type="SAM" id="MobiDB-lite"/>
    </source>
</evidence>
<evidence type="ECO:0000256" key="2">
    <source>
        <dbReference type="PROSITE-ProRule" id="PRU00703"/>
    </source>
</evidence>
<proteinExistence type="predicted"/>
<accession>A0ABR8CF25</accession>
<dbReference type="CDD" id="cd04620">
    <property type="entry name" value="CBS_two-component_sensor_histidine_kinase_repeat1"/>
    <property type="match status" value="1"/>
</dbReference>
<protein>
    <submittedName>
        <fullName evidence="5">CBS domain-containing protein</fullName>
    </submittedName>
</protein>
<dbReference type="EMBL" id="JACJQY010000027">
    <property type="protein sequence ID" value="MBD2318302.1"/>
    <property type="molecule type" value="Genomic_DNA"/>
</dbReference>
<feature type="domain" description="CBS" evidence="4">
    <location>
        <begin position="248"/>
        <end position="306"/>
    </location>
</feature>
<dbReference type="SUPFAM" id="SSF54631">
    <property type="entry name" value="CBS-domain pair"/>
    <property type="match status" value="2"/>
</dbReference>
<dbReference type="Gene3D" id="3.10.580.10">
    <property type="entry name" value="CBS-domain"/>
    <property type="match status" value="2"/>
</dbReference>
<gene>
    <name evidence="5" type="ORF">H6G05_15790</name>
</gene>
<dbReference type="PANTHER" id="PTHR43080">
    <property type="entry name" value="CBS DOMAIN-CONTAINING PROTEIN CBSX3, MITOCHONDRIAL"/>
    <property type="match status" value="1"/>
</dbReference>
<dbReference type="InterPro" id="IPR000644">
    <property type="entry name" value="CBS_dom"/>
</dbReference>
<keyword evidence="6" id="KW-1185">Reference proteome</keyword>
<dbReference type="RefSeq" id="WP_190579308.1">
    <property type="nucleotide sequence ID" value="NZ_CAWPQU010000020.1"/>
</dbReference>
<feature type="domain" description="CBS" evidence="4">
    <location>
        <begin position="179"/>
        <end position="241"/>
    </location>
</feature>
<reference evidence="5 6" key="1">
    <citation type="journal article" date="2020" name="ISME J.">
        <title>Comparative genomics reveals insights into cyanobacterial evolution and habitat adaptation.</title>
        <authorList>
            <person name="Chen M.Y."/>
            <person name="Teng W.K."/>
            <person name="Zhao L."/>
            <person name="Hu C.X."/>
            <person name="Zhou Y.K."/>
            <person name="Han B.P."/>
            <person name="Song L.R."/>
            <person name="Shu W.S."/>
        </authorList>
    </citation>
    <scope>NUCLEOTIDE SEQUENCE [LARGE SCALE GENOMIC DNA]</scope>
    <source>
        <strain evidence="5 6">FACHB-1050</strain>
    </source>
</reference>
<evidence type="ECO:0000259" key="4">
    <source>
        <dbReference type="PROSITE" id="PS51371"/>
    </source>
</evidence>
<dbReference type="SMART" id="SM00116">
    <property type="entry name" value="CBS"/>
    <property type="match status" value="4"/>
</dbReference>
<dbReference type="CDD" id="cd17774">
    <property type="entry name" value="CBS_two-component_sensor_histidine_kinase_repeat2"/>
    <property type="match status" value="1"/>
</dbReference>
<feature type="region of interest" description="Disordered" evidence="3">
    <location>
        <begin position="394"/>
        <end position="416"/>
    </location>
</feature>
<dbReference type="PROSITE" id="PS51371">
    <property type="entry name" value="CBS"/>
    <property type="match status" value="3"/>
</dbReference>
<evidence type="ECO:0000256" key="1">
    <source>
        <dbReference type="ARBA" id="ARBA00023122"/>
    </source>
</evidence>
<dbReference type="InterPro" id="IPR051257">
    <property type="entry name" value="Diverse_CBS-Domain"/>
</dbReference>
<dbReference type="PANTHER" id="PTHR43080:SF2">
    <property type="entry name" value="CBS DOMAIN-CONTAINING PROTEIN"/>
    <property type="match status" value="1"/>
</dbReference>
<comment type="caution">
    <text evidence="5">The sequence shown here is derived from an EMBL/GenBank/DDBJ whole genome shotgun (WGS) entry which is preliminary data.</text>
</comment>
<dbReference type="InterPro" id="IPR046342">
    <property type="entry name" value="CBS_dom_sf"/>
</dbReference>
<keyword evidence="1 2" id="KW-0129">CBS domain</keyword>
<evidence type="ECO:0000313" key="6">
    <source>
        <dbReference type="Proteomes" id="UP000618445"/>
    </source>
</evidence>
<dbReference type="Pfam" id="PF00571">
    <property type="entry name" value="CBS"/>
    <property type="match status" value="3"/>
</dbReference>
<dbReference type="Proteomes" id="UP000618445">
    <property type="component" value="Unassembled WGS sequence"/>
</dbReference>
<sequence length="416" mass="46771">MQFDTPLDWIPSLTSVIEYSPLIVTPQTLLVDAITMISQAHYPSCSLLNSDISESQSDLLNSCSQLTQLEVRTSCVLVKQDQDLVGILTARDVVRLTAQEVDFQNATVGDFMTTPIVTMPQRSVGDIFAALFLFRRYQIRHLPLVDDQGDLIGVISHEGIQHILRPANLLRFRRVADVMTTQVIYTSIDTPVLDLAYLMSKHRVSCVVITQTDEEDNQRPVGIVTERDIVQFHAFQINLATTQAQTVMSSPLFLLSPEDSLWTAHQEMKKRRVGRMVVSWNWGQSLGIVTQTSLLKIFDPMEMYGVIENMQKTIQQLQTESPESTETVAPIVNNQSKSLSSTPVVSSMDRTDSVIARVYTTIQQLINNFDLSNEEMRSQLNAVLDDLQPLKPSSLTAIPEKENEKNFPPLQSSILF</sequence>
<feature type="domain" description="CBS" evidence="4">
    <location>
        <begin position="112"/>
        <end position="170"/>
    </location>
</feature>
<evidence type="ECO:0000313" key="5">
    <source>
        <dbReference type="EMBL" id="MBD2318302.1"/>
    </source>
</evidence>
<organism evidence="5 6">
    <name type="scientific">Phormidium tenue FACHB-1050</name>
    <dbReference type="NCBI Taxonomy" id="2692857"/>
    <lineage>
        <taxon>Bacteria</taxon>
        <taxon>Bacillati</taxon>
        <taxon>Cyanobacteriota</taxon>
        <taxon>Cyanophyceae</taxon>
        <taxon>Oscillatoriophycideae</taxon>
        <taxon>Oscillatoriales</taxon>
        <taxon>Oscillatoriaceae</taxon>
        <taxon>Phormidium</taxon>
    </lineage>
</organism>